<evidence type="ECO:0000313" key="8">
    <source>
        <dbReference type="EMBL" id="RHD56475.1"/>
    </source>
</evidence>
<evidence type="ECO:0000256" key="1">
    <source>
        <dbReference type="ARBA" id="ARBA00004141"/>
    </source>
</evidence>
<feature type="transmembrane region" description="Helical" evidence="6">
    <location>
        <begin position="150"/>
        <end position="173"/>
    </location>
</feature>
<dbReference type="Gene3D" id="1.10.3720.10">
    <property type="entry name" value="MetI-like"/>
    <property type="match status" value="1"/>
</dbReference>
<keyword evidence="5 6" id="KW-0472">Membrane</keyword>
<proteinExistence type="inferred from homology"/>
<sequence length="217" mass="22584">MIQQITTYFSEHGAEWVQMVIDHLAISGMALAAALAIAVPLGILCSRHAWSERLATGTAGVLRVIPSLAILIICVPYLGVGTVPAVVALTILAIPPILINTAVALRSVPADVIEAGVGMGMSPLRLWLTVKAPLAFPLAFSGVRTAASEIIASATLAAYIGAGGLGILIYTGLGALRNDLLWIGGISVAVLSLIVNRVLAMVDRRIRAYERVGSSAR</sequence>
<evidence type="ECO:0000259" key="7">
    <source>
        <dbReference type="PROSITE" id="PS50928"/>
    </source>
</evidence>
<dbReference type="Proteomes" id="UP000286050">
    <property type="component" value="Unassembled WGS sequence"/>
</dbReference>
<gene>
    <name evidence="8" type="ORF">DW787_02690</name>
</gene>
<evidence type="ECO:0000256" key="3">
    <source>
        <dbReference type="ARBA" id="ARBA00022692"/>
    </source>
</evidence>
<evidence type="ECO:0000256" key="4">
    <source>
        <dbReference type="ARBA" id="ARBA00022989"/>
    </source>
</evidence>
<dbReference type="SUPFAM" id="SSF161098">
    <property type="entry name" value="MetI-like"/>
    <property type="match status" value="1"/>
</dbReference>
<organism evidence="8 9">
    <name type="scientific">Collinsella intestinalis</name>
    <dbReference type="NCBI Taxonomy" id="147207"/>
    <lineage>
        <taxon>Bacteria</taxon>
        <taxon>Bacillati</taxon>
        <taxon>Actinomycetota</taxon>
        <taxon>Coriobacteriia</taxon>
        <taxon>Coriobacteriales</taxon>
        <taxon>Coriobacteriaceae</taxon>
        <taxon>Collinsella</taxon>
    </lineage>
</organism>
<keyword evidence="4 6" id="KW-1133">Transmembrane helix</keyword>
<dbReference type="Pfam" id="PF00528">
    <property type="entry name" value="BPD_transp_1"/>
    <property type="match status" value="1"/>
</dbReference>
<reference evidence="8 9" key="1">
    <citation type="submission" date="2018-08" db="EMBL/GenBank/DDBJ databases">
        <title>A genome reference for cultivated species of the human gut microbiota.</title>
        <authorList>
            <person name="Zou Y."/>
            <person name="Xue W."/>
            <person name="Luo G."/>
        </authorList>
    </citation>
    <scope>NUCLEOTIDE SEQUENCE [LARGE SCALE GENOMIC DNA]</scope>
    <source>
        <strain evidence="8 9">AM30-5LB</strain>
    </source>
</reference>
<evidence type="ECO:0000256" key="5">
    <source>
        <dbReference type="ARBA" id="ARBA00023136"/>
    </source>
</evidence>
<dbReference type="AlphaFoldDB" id="A0A414FXY7"/>
<dbReference type="InterPro" id="IPR051204">
    <property type="entry name" value="ABC_transp_perm/SBD"/>
</dbReference>
<feature type="transmembrane region" description="Helical" evidence="6">
    <location>
        <begin position="24"/>
        <end position="45"/>
    </location>
</feature>
<comment type="subcellular location">
    <subcellularLocation>
        <location evidence="6">Cell membrane</location>
        <topology evidence="6">Multi-pass membrane protein</topology>
    </subcellularLocation>
    <subcellularLocation>
        <location evidence="1">Membrane</location>
        <topology evidence="1">Multi-pass membrane protein</topology>
    </subcellularLocation>
</comment>
<dbReference type="GO" id="GO:0005886">
    <property type="term" value="C:plasma membrane"/>
    <property type="evidence" value="ECO:0007669"/>
    <property type="project" value="UniProtKB-SubCell"/>
</dbReference>
<comment type="caution">
    <text evidence="8">The sequence shown here is derived from an EMBL/GenBank/DDBJ whole genome shotgun (WGS) entry which is preliminary data.</text>
</comment>
<feature type="transmembrane region" description="Helical" evidence="6">
    <location>
        <begin position="57"/>
        <end position="79"/>
    </location>
</feature>
<feature type="transmembrane region" description="Helical" evidence="6">
    <location>
        <begin position="85"/>
        <end position="105"/>
    </location>
</feature>
<dbReference type="PROSITE" id="PS50928">
    <property type="entry name" value="ABC_TM1"/>
    <property type="match status" value="1"/>
</dbReference>
<evidence type="ECO:0000256" key="6">
    <source>
        <dbReference type="RuleBase" id="RU363032"/>
    </source>
</evidence>
<dbReference type="GO" id="GO:0055085">
    <property type="term" value="P:transmembrane transport"/>
    <property type="evidence" value="ECO:0007669"/>
    <property type="project" value="InterPro"/>
</dbReference>
<feature type="transmembrane region" description="Helical" evidence="6">
    <location>
        <begin position="180"/>
        <end position="199"/>
    </location>
</feature>
<dbReference type="InterPro" id="IPR000515">
    <property type="entry name" value="MetI-like"/>
</dbReference>
<dbReference type="InterPro" id="IPR035906">
    <property type="entry name" value="MetI-like_sf"/>
</dbReference>
<dbReference type="PANTHER" id="PTHR30177">
    <property type="entry name" value="GLYCINE BETAINE/L-PROLINE TRANSPORT SYSTEM PERMEASE PROTEIN PROW"/>
    <property type="match status" value="1"/>
</dbReference>
<dbReference type="RefSeq" id="WP_118271532.1">
    <property type="nucleotide sequence ID" value="NZ_QSJI01000002.1"/>
</dbReference>
<dbReference type="PANTHER" id="PTHR30177:SF4">
    <property type="entry name" value="OSMOPROTECTANT IMPORT PERMEASE PROTEIN OSMW"/>
    <property type="match status" value="1"/>
</dbReference>
<name>A0A414FXY7_9ACTN</name>
<protein>
    <submittedName>
        <fullName evidence="8">ABC transporter permease</fullName>
    </submittedName>
</protein>
<keyword evidence="2 6" id="KW-0813">Transport</keyword>
<evidence type="ECO:0000256" key="2">
    <source>
        <dbReference type="ARBA" id="ARBA00022448"/>
    </source>
</evidence>
<dbReference type="EMBL" id="QSJI01000002">
    <property type="protein sequence ID" value="RHD56475.1"/>
    <property type="molecule type" value="Genomic_DNA"/>
</dbReference>
<comment type="similarity">
    <text evidence="6">Belongs to the binding-protein-dependent transport system permease family.</text>
</comment>
<dbReference type="GO" id="GO:0031460">
    <property type="term" value="P:glycine betaine transport"/>
    <property type="evidence" value="ECO:0007669"/>
    <property type="project" value="TreeGrafter"/>
</dbReference>
<evidence type="ECO:0000313" key="9">
    <source>
        <dbReference type="Proteomes" id="UP000286050"/>
    </source>
</evidence>
<keyword evidence="3 6" id="KW-0812">Transmembrane</keyword>
<accession>A0A414FXY7</accession>
<dbReference type="CDD" id="cd06261">
    <property type="entry name" value="TM_PBP2"/>
    <property type="match status" value="1"/>
</dbReference>
<feature type="domain" description="ABC transmembrane type-1" evidence="7">
    <location>
        <begin position="20"/>
        <end position="199"/>
    </location>
</feature>